<dbReference type="EMBL" id="BOPC01000009">
    <property type="protein sequence ID" value="GIJ25488.1"/>
    <property type="molecule type" value="Genomic_DNA"/>
</dbReference>
<gene>
    <name evidence="1" type="ORF">Vqi01_06500</name>
</gene>
<name>A0ABQ4J606_9ACTN</name>
<protein>
    <submittedName>
        <fullName evidence="1">Uncharacterized protein</fullName>
    </submittedName>
</protein>
<reference evidence="1 2" key="1">
    <citation type="submission" date="2021-01" db="EMBL/GenBank/DDBJ databases">
        <title>Whole genome shotgun sequence of Verrucosispora qiuiae NBRC 106684.</title>
        <authorList>
            <person name="Komaki H."/>
            <person name="Tamura T."/>
        </authorList>
    </citation>
    <scope>NUCLEOTIDE SEQUENCE [LARGE SCALE GENOMIC DNA]</scope>
    <source>
        <strain evidence="1 2">NBRC 106684</strain>
    </source>
</reference>
<accession>A0ABQ4J606</accession>
<evidence type="ECO:0000313" key="2">
    <source>
        <dbReference type="Proteomes" id="UP000653076"/>
    </source>
</evidence>
<keyword evidence="2" id="KW-1185">Reference proteome</keyword>
<proteinExistence type="predicted"/>
<organism evidence="1 2">
    <name type="scientific">Micromonospora qiuiae</name>
    <dbReference type="NCBI Taxonomy" id="502268"/>
    <lineage>
        <taxon>Bacteria</taxon>
        <taxon>Bacillati</taxon>
        <taxon>Actinomycetota</taxon>
        <taxon>Actinomycetes</taxon>
        <taxon>Micromonosporales</taxon>
        <taxon>Micromonosporaceae</taxon>
        <taxon>Micromonospora</taxon>
    </lineage>
</organism>
<sequence>MGVIGDNAISKGDLGRRLYDLEQLVRELIAGRRLEAASIGRGGVTVKDGGTFRVKDIDGVDLAWMGLDPQSGLRGTVLRRAGGAVAFAAFGTGAVGDSGFAALYDLAEQYVVSDDIASGRGLARPYIPVQLGEVTIPTTTTTSGTFTDMAAGTMPVQHPVLFAHVLARASDGTTAGEVRMTLNGEQVGEPATVDAGAFVHMYLGPATVDAVYEYGHLHRVRVQARRTAGSGEIGVRVMSMHGLESAWANAGE</sequence>
<comment type="caution">
    <text evidence="1">The sequence shown here is derived from an EMBL/GenBank/DDBJ whole genome shotgun (WGS) entry which is preliminary data.</text>
</comment>
<dbReference type="RefSeq" id="WP_204032809.1">
    <property type="nucleotide sequence ID" value="NZ_BOPC01000009.1"/>
</dbReference>
<evidence type="ECO:0000313" key="1">
    <source>
        <dbReference type="EMBL" id="GIJ25488.1"/>
    </source>
</evidence>
<dbReference type="Proteomes" id="UP000653076">
    <property type="component" value="Unassembled WGS sequence"/>
</dbReference>